<reference evidence="1" key="1">
    <citation type="submission" date="2023-03" db="EMBL/GenBank/DDBJ databases">
        <title>Massive genome expansion in bonnet fungi (Mycena s.s.) driven by repeated elements and novel gene families across ecological guilds.</title>
        <authorList>
            <consortium name="Lawrence Berkeley National Laboratory"/>
            <person name="Harder C.B."/>
            <person name="Miyauchi S."/>
            <person name="Viragh M."/>
            <person name="Kuo A."/>
            <person name="Thoen E."/>
            <person name="Andreopoulos B."/>
            <person name="Lu D."/>
            <person name="Skrede I."/>
            <person name="Drula E."/>
            <person name="Henrissat B."/>
            <person name="Morin E."/>
            <person name="Kohler A."/>
            <person name="Barry K."/>
            <person name="LaButti K."/>
            <person name="Morin E."/>
            <person name="Salamov A."/>
            <person name="Lipzen A."/>
            <person name="Mereny Z."/>
            <person name="Hegedus B."/>
            <person name="Baldrian P."/>
            <person name="Stursova M."/>
            <person name="Weitz H."/>
            <person name="Taylor A."/>
            <person name="Grigoriev I.V."/>
            <person name="Nagy L.G."/>
            <person name="Martin F."/>
            <person name="Kauserud H."/>
        </authorList>
    </citation>
    <scope>NUCLEOTIDE SEQUENCE</scope>
    <source>
        <strain evidence="1">CBHHK182m</strain>
    </source>
</reference>
<keyword evidence="2" id="KW-1185">Reference proteome</keyword>
<evidence type="ECO:0000313" key="2">
    <source>
        <dbReference type="Proteomes" id="UP001215598"/>
    </source>
</evidence>
<proteinExistence type="predicted"/>
<dbReference type="EMBL" id="JARKIB010000061">
    <property type="protein sequence ID" value="KAJ7751645.1"/>
    <property type="molecule type" value="Genomic_DNA"/>
</dbReference>
<dbReference type="Proteomes" id="UP001215598">
    <property type="component" value="Unassembled WGS sequence"/>
</dbReference>
<dbReference type="AlphaFoldDB" id="A0AAD7IZ33"/>
<organism evidence="1 2">
    <name type="scientific">Mycena metata</name>
    <dbReference type="NCBI Taxonomy" id="1033252"/>
    <lineage>
        <taxon>Eukaryota</taxon>
        <taxon>Fungi</taxon>
        <taxon>Dikarya</taxon>
        <taxon>Basidiomycota</taxon>
        <taxon>Agaricomycotina</taxon>
        <taxon>Agaricomycetes</taxon>
        <taxon>Agaricomycetidae</taxon>
        <taxon>Agaricales</taxon>
        <taxon>Marasmiineae</taxon>
        <taxon>Mycenaceae</taxon>
        <taxon>Mycena</taxon>
    </lineage>
</organism>
<gene>
    <name evidence="1" type="ORF">B0H16DRAFT_1724000</name>
</gene>
<sequence length="202" mass="22264">MGHVGFSNTYFTALECIDLLARVPRLTHCTFELHYATLSPSISTSRLRLTELEDLHLNCLETTPLLLVLDSLALPALRSLKVVGDFRNPDAPAVVHPFLERAPNLHIFDAQFYQPRNGISSTALSALLSRALSLTPLLTVLRLVQAPASPIFELLHLLSVSATFLPVIEKIDCFALSVDWTDSNITTLVKALTSRWKAADSC</sequence>
<accession>A0AAD7IZ33</accession>
<comment type="caution">
    <text evidence="1">The sequence shown here is derived from an EMBL/GenBank/DDBJ whole genome shotgun (WGS) entry which is preliminary data.</text>
</comment>
<protein>
    <submittedName>
        <fullName evidence="1">Uncharacterized protein</fullName>
    </submittedName>
</protein>
<evidence type="ECO:0000313" key="1">
    <source>
        <dbReference type="EMBL" id="KAJ7751645.1"/>
    </source>
</evidence>
<name>A0AAD7IZ33_9AGAR</name>